<accession>A0AAQ4CT70</accession>
<dbReference type="GeneID" id="68866750"/>
<evidence type="ECO:0008006" key="3">
    <source>
        <dbReference type="Google" id="ProtNLM"/>
    </source>
</evidence>
<dbReference type="EMBL" id="AP025226">
    <property type="protein sequence ID" value="BDB99001.1"/>
    <property type="molecule type" value="Genomic_DNA"/>
</dbReference>
<dbReference type="AlphaFoldDB" id="A0AAQ4CT70"/>
<gene>
    <name evidence="1" type="ORF">SACC_20180</name>
</gene>
<dbReference type="PANTHER" id="PTHR38433">
    <property type="match status" value="1"/>
</dbReference>
<keyword evidence="2" id="KW-1185">Reference proteome</keyword>
<dbReference type="Pfam" id="PF07849">
    <property type="entry name" value="DUF1641"/>
    <property type="match status" value="1"/>
</dbReference>
<organism evidence="1 2">
    <name type="scientific">Saccharolobus caldissimus</name>
    <dbReference type="NCBI Taxonomy" id="1702097"/>
    <lineage>
        <taxon>Archaea</taxon>
        <taxon>Thermoproteota</taxon>
        <taxon>Thermoprotei</taxon>
        <taxon>Sulfolobales</taxon>
        <taxon>Sulfolobaceae</taxon>
        <taxon>Saccharolobus</taxon>
    </lineage>
</organism>
<dbReference type="Proteomes" id="UP001319921">
    <property type="component" value="Chromosome"/>
</dbReference>
<reference evidence="1 2" key="1">
    <citation type="journal article" date="2022" name="Microbiol. Resour. Announc.">
        <title>Complete Genome Sequence of the Hyperthermophilic and Acidophilic Archaeon Saccharolobus caldissimus Strain HS-3T.</title>
        <authorList>
            <person name="Sakai H.D."/>
            <person name="Kurosawa N."/>
        </authorList>
    </citation>
    <scope>NUCLEOTIDE SEQUENCE [LARGE SCALE GENOMIC DNA]</scope>
    <source>
        <strain evidence="1 2">JCM32116</strain>
    </source>
</reference>
<name>A0AAQ4CT70_9CREN</name>
<proteinExistence type="predicted"/>
<dbReference type="PANTHER" id="PTHR38433:SF1">
    <property type="entry name" value="DUF1641 DOMAIN-CONTAINING PROTEIN"/>
    <property type="match status" value="1"/>
</dbReference>
<protein>
    <recommendedName>
        <fullName evidence="3">DUF1641 domain-containing protein</fullName>
    </recommendedName>
</protein>
<evidence type="ECO:0000313" key="2">
    <source>
        <dbReference type="Proteomes" id="UP001319921"/>
    </source>
</evidence>
<dbReference type="InterPro" id="IPR012440">
    <property type="entry name" value="DUF1641"/>
</dbReference>
<evidence type="ECO:0000313" key="1">
    <source>
        <dbReference type="EMBL" id="BDB99001.1"/>
    </source>
</evidence>
<dbReference type="KEGG" id="scas:SACC_20180"/>
<sequence>MQYELSSLDRLLTQEKLDSMNRLLDIITDMDKVGMLDVIKGILEDEDTLGKIIGFLTENNTLSLIYNWNKLIYLINNLIDENSINNIQFIFNLIDKMKKSGVIDPIMGLLNDEEYLGKIISAIINDFTLNLFNHWERIMRDLKNIDLESFKYYTLLVSATGEALKTENVKPITSIWEIYKLLKDPDVQRGLGVAVSILKHIGKLYTPEKGLAFKVEQLG</sequence>
<dbReference type="RefSeq" id="WP_229569359.1">
    <property type="nucleotide sequence ID" value="NZ_AP025226.1"/>
</dbReference>